<evidence type="ECO:0000313" key="2">
    <source>
        <dbReference type="Proteomes" id="UP000001861"/>
    </source>
</evidence>
<dbReference type="GeneID" id="6005865"/>
<dbReference type="InParanoid" id="A8N3J6"/>
<organism evidence="1 2">
    <name type="scientific">Coprinopsis cinerea (strain Okayama-7 / 130 / ATCC MYA-4618 / FGSC 9003)</name>
    <name type="common">Inky cap fungus</name>
    <name type="synonym">Hormographiella aspergillata</name>
    <dbReference type="NCBI Taxonomy" id="240176"/>
    <lineage>
        <taxon>Eukaryota</taxon>
        <taxon>Fungi</taxon>
        <taxon>Dikarya</taxon>
        <taxon>Basidiomycota</taxon>
        <taxon>Agaricomycotina</taxon>
        <taxon>Agaricomycetes</taxon>
        <taxon>Agaricomycetidae</taxon>
        <taxon>Agaricales</taxon>
        <taxon>Agaricineae</taxon>
        <taxon>Psathyrellaceae</taxon>
        <taxon>Coprinopsis</taxon>
    </lineage>
</organism>
<gene>
    <name evidence="1" type="ORF">CC1G_00615</name>
</gene>
<protein>
    <submittedName>
        <fullName evidence="1">Uncharacterized protein</fullName>
    </submittedName>
</protein>
<dbReference type="EMBL" id="AACS02000001">
    <property type="protein sequence ID" value="EAU92396.1"/>
    <property type="molecule type" value="Genomic_DNA"/>
</dbReference>
<reference evidence="1 2" key="1">
    <citation type="journal article" date="2010" name="Proc. Natl. Acad. Sci. U.S.A.">
        <title>Insights into evolution of multicellular fungi from the assembled chromosomes of the mushroom Coprinopsis cinerea (Coprinus cinereus).</title>
        <authorList>
            <person name="Stajich J.E."/>
            <person name="Wilke S.K."/>
            <person name="Ahren D."/>
            <person name="Au C.H."/>
            <person name="Birren B.W."/>
            <person name="Borodovsky M."/>
            <person name="Burns C."/>
            <person name="Canback B."/>
            <person name="Casselton L.A."/>
            <person name="Cheng C.K."/>
            <person name="Deng J."/>
            <person name="Dietrich F.S."/>
            <person name="Fargo D.C."/>
            <person name="Farman M.L."/>
            <person name="Gathman A.C."/>
            <person name="Goldberg J."/>
            <person name="Guigo R."/>
            <person name="Hoegger P.J."/>
            <person name="Hooker J.B."/>
            <person name="Huggins A."/>
            <person name="James T.Y."/>
            <person name="Kamada T."/>
            <person name="Kilaru S."/>
            <person name="Kodira C."/>
            <person name="Kues U."/>
            <person name="Kupfer D."/>
            <person name="Kwan H.S."/>
            <person name="Lomsadze A."/>
            <person name="Li W."/>
            <person name="Lilly W.W."/>
            <person name="Ma L.J."/>
            <person name="Mackey A.J."/>
            <person name="Manning G."/>
            <person name="Martin F."/>
            <person name="Muraguchi H."/>
            <person name="Natvig D.O."/>
            <person name="Palmerini H."/>
            <person name="Ramesh M.A."/>
            <person name="Rehmeyer C.J."/>
            <person name="Roe B.A."/>
            <person name="Shenoy N."/>
            <person name="Stanke M."/>
            <person name="Ter-Hovhannisyan V."/>
            <person name="Tunlid A."/>
            <person name="Velagapudi R."/>
            <person name="Vision T.J."/>
            <person name="Zeng Q."/>
            <person name="Zolan M.E."/>
            <person name="Pukkila P.J."/>
        </authorList>
    </citation>
    <scope>NUCLEOTIDE SEQUENCE [LARGE SCALE GENOMIC DNA]</scope>
    <source>
        <strain evidence="2">Okayama-7 / 130 / ATCC MYA-4618 / FGSC 9003</strain>
    </source>
</reference>
<name>A8N3J6_COPC7</name>
<accession>A8N3J6</accession>
<comment type="caution">
    <text evidence="1">The sequence shown here is derived from an EMBL/GenBank/DDBJ whole genome shotgun (WGS) entry which is preliminary data.</text>
</comment>
<dbReference type="RefSeq" id="XP_001829436.1">
    <property type="nucleotide sequence ID" value="XM_001829384.1"/>
</dbReference>
<keyword evidence="2" id="KW-1185">Reference proteome</keyword>
<evidence type="ECO:0000313" key="1">
    <source>
        <dbReference type="EMBL" id="EAU92396.1"/>
    </source>
</evidence>
<proteinExistence type="predicted"/>
<dbReference type="Proteomes" id="UP000001861">
    <property type="component" value="Unassembled WGS sequence"/>
</dbReference>
<dbReference type="KEGG" id="cci:CC1G_00615"/>
<sequence length="65" mass="7326">MHLCDKCNLLVPGSDFDFEGHVGWCDGPMDRLCKPLGTVYDSGQNPLQGDRGGMEWTYFRVLHLP</sequence>
<dbReference type="VEuPathDB" id="FungiDB:CC1G_00615"/>
<dbReference type="AlphaFoldDB" id="A8N3J6"/>